<keyword evidence="4" id="KW-0067">ATP-binding</keyword>
<proteinExistence type="predicted"/>
<dbReference type="Gene3D" id="3.30.200.20">
    <property type="entry name" value="Phosphorylase Kinase, domain 1"/>
    <property type="match status" value="1"/>
</dbReference>
<evidence type="ECO:0000256" key="4">
    <source>
        <dbReference type="ARBA" id="ARBA00022840"/>
    </source>
</evidence>
<evidence type="ECO:0000313" key="6">
    <source>
        <dbReference type="EMBL" id="KFO36549.1"/>
    </source>
</evidence>
<dbReference type="EMBL" id="KN121399">
    <property type="protein sequence ID" value="KFO36549.1"/>
    <property type="molecule type" value="Genomic_DNA"/>
</dbReference>
<dbReference type="AlphaFoldDB" id="A0A091DWN2"/>
<dbReference type="GO" id="GO:0004674">
    <property type="term" value="F:protein serine/threonine kinase activity"/>
    <property type="evidence" value="ECO:0007669"/>
    <property type="project" value="UniProtKB-KW"/>
</dbReference>
<reference evidence="6 7" key="1">
    <citation type="submission" date="2013-11" db="EMBL/GenBank/DDBJ databases">
        <title>The Damaraland mole rat (Fukomys damarensis) genome and evolution of African mole rats.</title>
        <authorList>
            <person name="Gladyshev V.N."/>
            <person name="Fang X."/>
        </authorList>
    </citation>
    <scope>NUCLEOTIDE SEQUENCE [LARGE SCALE GENOMIC DNA]</scope>
    <source>
        <tissue evidence="6">Liver</tissue>
    </source>
</reference>
<gene>
    <name evidence="6" type="ORF">H920_02003</name>
</gene>
<keyword evidence="3 6" id="KW-0808">Transferase</keyword>
<dbReference type="InterPro" id="IPR011009">
    <property type="entry name" value="Kinase-like_dom_sf"/>
</dbReference>
<evidence type="ECO:0000256" key="2">
    <source>
        <dbReference type="ARBA" id="ARBA00022741"/>
    </source>
</evidence>
<evidence type="ECO:0000256" key="3">
    <source>
        <dbReference type="ARBA" id="ARBA00022777"/>
    </source>
</evidence>
<sequence length="105" mass="11894">MEPARGAWDERVLTTGRSMGHRHGSLPRLPNQHSRNPEELFTKCDHTDEDAFGEVYRSTDNHSRKVVAIKIINLEEAEDKIKDIQQSTMLSHCNSPYIAAILAPI</sequence>
<keyword evidence="3 6" id="KW-0418">Kinase</keyword>
<dbReference type="Proteomes" id="UP000028990">
    <property type="component" value="Unassembled WGS sequence"/>
</dbReference>
<protein>
    <submittedName>
        <fullName evidence="6">Serine/threonine-protein kinase 25</fullName>
    </submittedName>
</protein>
<keyword evidence="1" id="KW-0723">Serine/threonine-protein kinase</keyword>
<evidence type="ECO:0000256" key="5">
    <source>
        <dbReference type="SAM" id="MobiDB-lite"/>
    </source>
</evidence>
<feature type="region of interest" description="Disordered" evidence="5">
    <location>
        <begin position="1"/>
        <end position="38"/>
    </location>
</feature>
<keyword evidence="2" id="KW-0547">Nucleotide-binding</keyword>
<evidence type="ECO:0000256" key="1">
    <source>
        <dbReference type="ARBA" id="ARBA00022527"/>
    </source>
</evidence>
<dbReference type="SUPFAM" id="SSF56112">
    <property type="entry name" value="Protein kinase-like (PK-like)"/>
    <property type="match status" value="1"/>
</dbReference>
<organism evidence="6 7">
    <name type="scientific">Fukomys damarensis</name>
    <name type="common">Damaraland mole rat</name>
    <name type="synonym">Cryptomys damarensis</name>
    <dbReference type="NCBI Taxonomy" id="885580"/>
    <lineage>
        <taxon>Eukaryota</taxon>
        <taxon>Metazoa</taxon>
        <taxon>Chordata</taxon>
        <taxon>Craniata</taxon>
        <taxon>Vertebrata</taxon>
        <taxon>Euteleostomi</taxon>
        <taxon>Mammalia</taxon>
        <taxon>Eutheria</taxon>
        <taxon>Euarchontoglires</taxon>
        <taxon>Glires</taxon>
        <taxon>Rodentia</taxon>
        <taxon>Hystricomorpha</taxon>
        <taxon>Bathyergidae</taxon>
        <taxon>Fukomys</taxon>
    </lineage>
</organism>
<dbReference type="PANTHER" id="PTHR48012:SF9">
    <property type="entry name" value="SERINE_THREONINE-PROTEIN KINASE 25"/>
    <property type="match status" value="1"/>
</dbReference>
<accession>A0A091DWN2</accession>
<dbReference type="GO" id="GO:0005524">
    <property type="term" value="F:ATP binding"/>
    <property type="evidence" value="ECO:0007669"/>
    <property type="project" value="UniProtKB-KW"/>
</dbReference>
<dbReference type="PANTHER" id="PTHR48012">
    <property type="entry name" value="STERILE20-LIKE KINASE, ISOFORM B-RELATED"/>
    <property type="match status" value="1"/>
</dbReference>
<evidence type="ECO:0000313" key="7">
    <source>
        <dbReference type="Proteomes" id="UP000028990"/>
    </source>
</evidence>
<name>A0A091DWN2_FUKDA</name>
<keyword evidence="7" id="KW-1185">Reference proteome</keyword>
<dbReference type="InterPro" id="IPR050629">
    <property type="entry name" value="STE20/SPS1-PAK"/>
</dbReference>
<dbReference type="GO" id="GO:0005794">
    <property type="term" value="C:Golgi apparatus"/>
    <property type="evidence" value="ECO:0007669"/>
    <property type="project" value="TreeGrafter"/>
</dbReference>